<dbReference type="AlphaFoldDB" id="A0A6N7PQE3"/>
<comment type="caution">
    <text evidence="2">The sequence shown here is derived from an EMBL/GenBank/DDBJ whole genome shotgun (WGS) entry which is preliminary data.</text>
</comment>
<accession>A0A6N7PQE3</accession>
<keyword evidence="3" id="KW-1185">Reference proteome</keyword>
<dbReference type="EMBL" id="WJIE01000005">
    <property type="protein sequence ID" value="MRG94193.1"/>
    <property type="molecule type" value="Genomic_DNA"/>
</dbReference>
<evidence type="ECO:0000313" key="2">
    <source>
        <dbReference type="EMBL" id="MRG94193.1"/>
    </source>
</evidence>
<dbReference type="OrthoDB" id="5522198at2"/>
<name>A0A6N7PQE3_9BACT</name>
<keyword evidence="1" id="KW-0812">Transmembrane</keyword>
<evidence type="ECO:0000313" key="3">
    <source>
        <dbReference type="Proteomes" id="UP000440224"/>
    </source>
</evidence>
<dbReference type="RefSeq" id="WP_153821011.1">
    <property type="nucleotide sequence ID" value="NZ_WJIE01000005.1"/>
</dbReference>
<gene>
    <name evidence="2" type="ORF">GF068_20040</name>
</gene>
<feature type="transmembrane region" description="Helical" evidence="1">
    <location>
        <begin position="21"/>
        <end position="39"/>
    </location>
</feature>
<sequence>MATRSTGTSRSGRFSLVGNTLVTVGALASAFGAVGWLSALRSPSILAVALGFVLYGLVPLVVGVGLVWRGLGLIEEAESARRVDAVSRAALLDALRGDGLTAREVAVKLCLPNAHEAERVLDGLVREDLAKLEVTDDGELVYRRAGAGTFVFMNRDIN</sequence>
<keyword evidence="1" id="KW-1133">Transmembrane helix</keyword>
<proteinExistence type="predicted"/>
<protein>
    <submittedName>
        <fullName evidence="2">Uncharacterized protein</fullName>
    </submittedName>
</protein>
<keyword evidence="1" id="KW-0472">Membrane</keyword>
<organism evidence="2 3">
    <name type="scientific">Polyangium spumosum</name>
    <dbReference type="NCBI Taxonomy" id="889282"/>
    <lineage>
        <taxon>Bacteria</taxon>
        <taxon>Pseudomonadati</taxon>
        <taxon>Myxococcota</taxon>
        <taxon>Polyangia</taxon>
        <taxon>Polyangiales</taxon>
        <taxon>Polyangiaceae</taxon>
        <taxon>Polyangium</taxon>
    </lineage>
</organism>
<feature type="transmembrane region" description="Helical" evidence="1">
    <location>
        <begin position="45"/>
        <end position="68"/>
    </location>
</feature>
<dbReference type="Proteomes" id="UP000440224">
    <property type="component" value="Unassembled WGS sequence"/>
</dbReference>
<reference evidence="2 3" key="1">
    <citation type="submission" date="2019-10" db="EMBL/GenBank/DDBJ databases">
        <title>A soil myxobacterium in the family Polyangiaceae.</title>
        <authorList>
            <person name="Li Y."/>
            <person name="Wang J."/>
        </authorList>
    </citation>
    <scope>NUCLEOTIDE SEQUENCE [LARGE SCALE GENOMIC DNA]</scope>
    <source>
        <strain evidence="2 3">DSM 14734</strain>
    </source>
</reference>
<evidence type="ECO:0000256" key="1">
    <source>
        <dbReference type="SAM" id="Phobius"/>
    </source>
</evidence>